<proteinExistence type="predicted"/>
<dbReference type="RefSeq" id="WP_184975761.1">
    <property type="nucleotide sequence ID" value="NZ_JACHIN010000027.1"/>
</dbReference>
<protein>
    <submittedName>
        <fullName evidence="1">Uncharacterized protein</fullName>
    </submittedName>
</protein>
<reference evidence="1 2" key="1">
    <citation type="submission" date="2020-08" db="EMBL/GenBank/DDBJ databases">
        <title>Genomic Encyclopedia of Type Strains, Phase IV (KMG-IV): sequencing the most valuable type-strain genomes for metagenomic binning, comparative biology and taxonomic classification.</title>
        <authorList>
            <person name="Goeker M."/>
        </authorList>
    </citation>
    <scope>NUCLEOTIDE SEQUENCE [LARGE SCALE GENOMIC DNA]</scope>
    <source>
        <strain evidence="1 2">DSM 45385</strain>
    </source>
</reference>
<dbReference type="EMBL" id="JACHIN010000027">
    <property type="protein sequence ID" value="MBB5084930.1"/>
    <property type="molecule type" value="Genomic_DNA"/>
</dbReference>
<evidence type="ECO:0000313" key="1">
    <source>
        <dbReference type="EMBL" id="MBB5084930.1"/>
    </source>
</evidence>
<name>A0A7W8AF03_9ACTN</name>
<sequence>MQQDYVPISPDVTAEEIGKWTQPTRRQTDGVGLRVGNKAEFTLVAPVKPGGAEIFRERVKKAQVEAAYWEGKLGTVHDLRVALINDGTQILFAASYSDEFKPYVVDVINFATPWIDHMFTDVAEGYPGLRSPDALAYIAKHQVEASVWYASNEQATVRDIARGQKALTSLNELLDAT</sequence>
<organism evidence="1 2">
    <name type="scientific">Nonomuraea endophytica</name>
    <dbReference type="NCBI Taxonomy" id="714136"/>
    <lineage>
        <taxon>Bacteria</taxon>
        <taxon>Bacillati</taxon>
        <taxon>Actinomycetota</taxon>
        <taxon>Actinomycetes</taxon>
        <taxon>Streptosporangiales</taxon>
        <taxon>Streptosporangiaceae</taxon>
        <taxon>Nonomuraea</taxon>
    </lineage>
</organism>
<gene>
    <name evidence="1" type="ORF">HNR40_010441</name>
</gene>
<keyword evidence="2" id="KW-1185">Reference proteome</keyword>
<dbReference type="AlphaFoldDB" id="A0A7W8AF03"/>
<comment type="caution">
    <text evidence="1">The sequence shown here is derived from an EMBL/GenBank/DDBJ whole genome shotgun (WGS) entry which is preliminary data.</text>
</comment>
<feature type="non-terminal residue" evidence="1">
    <location>
        <position position="177"/>
    </location>
</feature>
<accession>A0A7W8AF03</accession>
<evidence type="ECO:0000313" key="2">
    <source>
        <dbReference type="Proteomes" id="UP000568380"/>
    </source>
</evidence>
<dbReference type="Proteomes" id="UP000568380">
    <property type="component" value="Unassembled WGS sequence"/>
</dbReference>